<gene>
    <name evidence="2" type="ORF">L484_000811</name>
</gene>
<dbReference type="Proteomes" id="UP000030645">
    <property type="component" value="Unassembled WGS sequence"/>
</dbReference>
<keyword evidence="1" id="KW-0175">Coiled coil</keyword>
<reference evidence="3" key="1">
    <citation type="submission" date="2013-01" db="EMBL/GenBank/DDBJ databases">
        <title>Draft Genome Sequence of a Mulberry Tree, Morus notabilis C.K. Schneid.</title>
        <authorList>
            <person name="He N."/>
            <person name="Zhao S."/>
        </authorList>
    </citation>
    <scope>NUCLEOTIDE SEQUENCE</scope>
</reference>
<organism evidence="2 3">
    <name type="scientific">Morus notabilis</name>
    <dbReference type="NCBI Taxonomy" id="981085"/>
    <lineage>
        <taxon>Eukaryota</taxon>
        <taxon>Viridiplantae</taxon>
        <taxon>Streptophyta</taxon>
        <taxon>Embryophyta</taxon>
        <taxon>Tracheophyta</taxon>
        <taxon>Spermatophyta</taxon>
        <taxon>Magnoliopsida</taxon>
        <taxon>eudicotyledons</taxon>
        <taxon>Gunneridae</taxon>
        <taxon>Pentapetalae</taxon>
        <taxon>rosids</taxon>
        <taxon>fabids</taxon>
        <taxon>Rosales</taxon>
        <taxon>Moraceae</taxon>
        <taxon>Moreae</taxon>
        <taxon>Morus</taxon>
    </lineage>
</organism>
<evidence type="ECO:0000313" key="3">
    <source>
        <dbReference type="Proteomes" id="UP000030645"/>
    </source>
</evidence>
<proteinExistence type="predicted"/>
<name>W9QTS6_9ROSA</name>
<sequence length="249" mass="27858">MDGRFVAEERRRQTERLERLKRRMKELGQSREVKKVKAWIEREWGSCGATLEELEVLKGKYLALLDNVRNRLSFSGKEEKVDVCPLAAVVRSSNDMSYSVEKLGTGCANFGFTTIRKSFGKEENFDLTGRCPLSLVNSPNDMSVEKLGPSEGDLELVLLRRFLVKKKELISEIRASNDMPYSVQKLGHTSMEKILGIGSSSSFFGATTGGMGPFNDYVNFDCVGMENYTTLFPQIGGAYVSPLSSMDDM</sequence>
<accession>W9QTS6</accession>
<protein>
    <submittedName>
        <fullName evidence="2">Uncharacterized protein</fullName>
    </submittedName>
</protein>
<dbReference type="AlphaFoldDB" id="W9QTS6"/>
<feature type="coiled-coil region" evidence="1">
    <location>
        <begin position="7"/>
        <end position="37"/>
    </location>
</feature>
<evidence type="ECO:0000313" key="2">
    <source>
        <dbReference type="EMBL" id="EXB54203.1"/>
    </source>
</evidence>
<dbReference type="EMBL" id="KE344159">
    <property type="protein sequence ID" value="EXB54203.1"/>
    <property type="molecule type" value="Genomic_DNA"/>
</dbReference>
<keyword evidence="3" id="KW-1185">Reference proteome</keyword>
<evidence type="ECO:0000256" key="1">
    <source>
        <dbReference type="SAM" id="Coils"/>
    </source>
</evidence>